<gene>
    <name evidence="3" type="ORF">G5C65_25680</name>
</gene>
<protein>
    <recommendedName>
        <fullName evidence="2">Putative mannosyltransferase YkcA/B-like C-terminal domain-containing protein</fullName>
    </recommendedName>
</protein>
<dbReference type="InterPro" id="IPR056785">
    <property type="entry name" value="YkcA/B-like_C"/>
</dbReference>
<feature type="region of interest" description="Disordered" evidence="1">
    <location>
        <begin position="147"/>
        <end position="170"/>
    </location>
</feature>
<organism evidence="3 4">
    <name type="scientific">Streptomyces boncukensis</name>
    <dbReference type="NCBI Taxonomy" id="2711219"/>
    <lineage>
        <taxon>Bacteria</taxon>
        <taxon>Bacillati</taxon>
        <taxon>Actinomycetota</taxon>
        <taxon>Actinomycetes</taxon>
        <taxon>Kitasatosporales</taxon>
        <taxon>Streptomycetaceae</taxon>
        <taxon>Streptomyces</taxon>
    </lineage>
</organism>
<feature type="domain" description="Putative mannosyltransferase YkcA/B-like C-terminal" evidence="2">
    <location>
        <begin position="61"/>
        <end position="147"/>
    </location>
</feature>
<evidence type="ECO:0000259" key="2">
    <source>
        <dbReference type="Pfam" id="PF24878"/>
    </source>
</evidence>
<name>A0A6G4X2B1_9ACTN</name>
<sequence length="170" mass="17003">PQGGRGLPGNQDGQRPQGSQGSQGSQSDQNGQGAPQPPSGGQQRTGGGMGGPGGSLDSATLAYLKKHKDGATWLRAVANDQSAASAILAGHEPVISMGGWSGSDDAMTLAKLKQLVKAGKLHYVQVGGSAGPSGSSKTGLTDWITKHGTKVGPKSSNSGSLYRLDPSDVG</sequence>
<evidence type="ECO:0000313" key="4">
    <source>
        <dbReference type="Proteomes" id="UP000477722"/>
    </source>
</evidence>
<accession>A0A6G4X2B1</accession>
<dbReference type="Pfam" id="PF24878">
    <property type="entry name" value="YkcB_C"/>
    <property type="match status" value="1"/>
</dbReference>
<feature type="region of interest" description="Disordered" evidence="1">
    <location>
        <begin position="1"/>
        <end position="60"/>
    </location>
</feature>
<feature type="compositionally biased region" description="Low complexity" evidence="1">
    <location>
        <begin position="11"/>
        <end position="42"/>
    </location>
</feature>
<reference evidence="3 4" key="1">
    <citation type="submission" date="2020-02" db="EMBL/GenBank/DDBJ databases">
        <title>Whole-genome analyses of novel actinobacteria.</title>
        <authorList>
            <person name="Sahin N."/>
            <person name="Tatar D."/>
        </authorList>
    </citation>
    <scope>NUCLEOTIDE SEQUENCE [LARGE SCALE GENOMIC DNA]</scope>
    <source>
        <strain evidence="3 4">SB3404</strain>
    </source>
</reference>
<keyword evidence="4" id="KW-1185">Reference proteome</keyword>
<comment type="caution">
    <text evidence="3">The sequence shown here is derived from an EMBL/GenBank/DDBJ whole genome shotgun (WGS) entry which is preliminary data.</text>
</comment>
<evidence type="ECO:0000256" key="1">
    <source>
        <dbReference type="SAM" id="MobiDB-lite"/>
    </source>
</evidence>
<evidence type="ECO:0000313" key="3">
    <source>
        <dbReference type="EMBL" id="NGO71679.1"/>
    </source>
</evidence>
<feature type="non-terminal residue" evidence="3">
    <location>
        <position position="1"/>
    </location>
</feature>
<feature type="compositionally biased region" description="Gly residues" evidence="1">
    <location>
        <begin position="43"/>
        <end position="54"/>
    </location>
</feature>
<dbReference type="EMBL" id="JAAKZZ010000336">
    <property type="protein sequence ID" value="NGO71679.1"/>
    <property type="molecule type" value="Genomic_DNA"/>
</dbReference>
<dbReference type="AlphaFoldDB" id="A0A6G4X2B1"/>
<proteinExistence type="predicted"/>
<dbReference type="Proteomes" id="UP000477722">
    <property type="component" value="Unassembled WGS sequence"/>
</dbReference>